<feature type="region of interest" description="Disordered" evidence="1">
    <location>
        <begin position="26"/>
        <end position="167"/>
    </location>
</feature>
<dbReference type="GeneID" id="33561316"/>
<feature type="compositionally biased region" description="Polar residues" evidence="1">
    <location>
        <begin position="109"/>
        <end position="149"/>
    </location>
</feature>
<dbReference type="InParanoid" id="A0A1Y2H0H2"/>
<evidence type="ECO:0000256" key="1">
    <source>
        <dbReference type="SAM" id="MobiDB-lite"/>
    </source>
</evidence>
<feature type="region of interest" description="Disordered" evidence="1">
    <location>
        <begin position="308"/>
        <end position="331"/>
    </location>
</feature>
<evidence type="ECO:0000313" key="3">
    <source>
        <dbReference type="Proteomes" id="UP000193648"/>
    </source>
</evidence>
<accession>A0A1Y2H0H2</accession>
<dbReference type="EMBL" id="MCFF01000003">
    <property type="protein sequence ID" value="ORZ28015.1"/>
    <property type="molecule type" value="Genomic_DNA"/>
</dbReference>
<comment type="caution">
    <text evidence="2">The sequence shown here is derived from an EMBL/GenBank/DDBJ whole genome shotgun (WGS) entry which is preliminary data.</text>
</comment>
<dbReference type="RefSeq" id="XP_021885718.1">
    <property type="nucleotide sequence ID" value="XM_022019471.1"/>
</dbReference>
<evidence type="ECO:0000313" key="2">
    <source>
        <dbReference type="EMBL" id="ORZ28015.1"/>
    </source>
</evidence>
<dbReference type="Proteomes" id="UP000193648">
    <property type="component" value="Unassembled WGS sequence"/>
</dbReference>
<keyword evidence="3" id="KW-1185">Reference proteome</keyword>
<feature type="compositionally biased region" description="Polar residues" evidence="1">
    <location>
        <begin position="52"/>
        <end position="69"/>
    </location>
</feature>
<organism evidence="2 3">
    <name type="scientific">Lobosporangium transversale</name>
    <dbReference type="NCBI Taxonomy" id="64571"/>
    <lineage>
        <taxon>Eukaryota</taxon>
        <taxon>Fungi</taxon>
        <taxon>Fungi incertae sedis</taxon>
        <taxon>Mucoromycota</taxon>
        <taxon>Mortierellomycotina</taxon>
        <taxon>Mortierellomycetes</taxon>
        <taxon>Mortierellales</taxon>
        <taxon>Mortierellaceae</taxon>
        <taxon>Lobosporangium</taxon>
    </lineage>
</organism>
<reference evidence="2 3" key="1">
    <citation type="submission" date="2016-07" db="EMBL/GenBank/DDBJ databases">
        <title>Pervasive Adenine N6-methylation of Active Genes in Fungi.</title>
        <authorList>
            <consortium name="DOE Joint Genome Institute"/>
            <person name="Mondo S.J."/>
            <person name="Dannebaum R.O."/>
            <person name="Kuo R.C."/>
            <person name="Labutti K."/>
            <person name="Haridas S."/>
            <person name="Kuo A."/>
            <person name="Salamov A."/>
            <person name="Ahrendt S.R."/>
            <person name="Lipzen A."/>
            <person name="Sullivan W."/>
            <person name="Andreopoulos W.B."/>
            <person name="Clum A."/>
            <person name="Lindquist E."/>
            <person name="Daum C."/>
            <person name="Ramamoorthy G.K."/>
            <person name="Gryganskyi A."/>
            <person name="Culley D."/>
            <person name="Magnuson J.K."/>
            <person name="James T.Y."/>
            <person name="O'Malley M.A."/>
            <person name="Stajich J.E."/>
            <person name="Spatafora J.W."/>
            <person name="Visel A."/>
            <person name="Grigoriev I.V."/>
        </authorList>
    </citation>
    <scope>NUCLEOTIDE SEQUENCE [LARGE SCALE GENOMIC DNA]</scope>
    <source>
        <strain evidence="2 3">NRRL 3116</strain>
    </source>
</reference>
<protein>
    <submittedName>
        <fullName evidence="2">Uncharacterized protein</fullName>
    </submittedName>
</protein>
<sequence>MMNDNRILAYRSVKDLRNHTSVENLQPGLSEQVYQHPRRKSTGDHSPPFNEALQSTNLAYNSRNQASDNGRNDRISNPHIRFNDINDTNARSFNYNSGINYSKGRRSTRSQNQQQKRLSSFSNTKYNQPLHSSLGNNFSQPLNFPSQTFPRPPRAPRRSSNDSAVIFNPTYYKPPISPFPYDELLTYDPNSLNLFTPSYGAQNFVYHHTTGILVDDMDQSCKNEMIPSDHHQDRHLSFSSPSNSYHLLQSSQTAMLQPSTSMEECFLYQNPFVAAWGNYPHNAPWAPQWMPNVGQYDLELNTPKPAPEISSQTVDTSPCADQGNSVDIAFT</sequence>
<proteinExistence type="predicted"/>
<name>A0A1Y2H0H2_9FUNG</name>
<dbReference type="AlphaFoldDB" id="A0A1Y2H0H2"/>
<feature type="compositionally biased region" description="Polar residues" evidence="1">
    <location>
        <begin position="85"/>
        <end position="100"/>
    </location>
</feature>
<feature type="compositionally biased region" description="Basic and acidic residues" evidence="1">
    <location>
        <begin position="70"/>
        <end position="84"/>
    </location>
</feature>
<gene>
    <name evidence="2" type="ORF">BCR41DRAFT_126529</name>
</gene>